<evidence type="ECO:0000256" key="1">
    <source>
        <dbReference type="SAM" id="Coils"/>
    </source>
</evidence>
<comment type="caution">
    <text evidence="2">The sequence shown here is derived from an EMBL/GenBank/DDBJ whole genome shotgun (WGS) entry which is preliminary data.</text>
</comment>
<organism evidence="2 3">
    <name type="scientific">candidate division MSBL1 archaeon SCGC-AAA259E22</name>
    <dbReference type="NCBI Taxonomy" id="1698265"/>
    <lineage>
        <taxon>Archaea</taxon>
        <taxon>Methanobacteriati</taxon>
        <taxon>Methanobacteriota</taxon>
        <taxon>candidate division MSBL1</taxon>
    </lineage>
</organism>
<protein>
    <submittedName>
        <fullName evidence="2">Uncharacterized protein</fullName>
    </submittedName>
</protein>
<sequence>MVDKKQELREKKKRIEKLRKKLDLDEEEIDEIDDIEEKSAISEAVDILAPKVTESTPDNFEQIVEHGGFFEASRAGNGMQIDAEDVINERDGHGMTFDFKKLTGEKDERSAKGNGFFDILHK</sequence>
<accession>A0A133UIF3</accession>
<proteinExistence type="predicted"/>
<dbReference type="Proteomes" id="UP000070657">
    <property type="component" value="Unassembled WGS sequence"/>
</dbReference>
<dbReference type="AlphaFoldDB" id="A0A133UIF3"/>
<name>A0A133UIF3_9EURY</name>
<reference evidence="2 3" key="1">
    <citation type="journal article" date="2016" name="Sci. Rep.">
        <title>Metabolic traits of an uncultured archaeal lineage -MSBL1- from brine pools of the Red Sea.</title>
        <authorList>
            <person name="Mwirichia R."/>
            <person name="Alam I."/>
            <person name="Rashid M."/>
            <person name="Vinu M."/>
            <person name="Ba-Alawi W."/>
            <person name="Anthony Kamau A."/>
            <person name="Kamanda Ngugi D."/>
            <person name="Goker M."/>
            <person name="Klenk H.P."/>
            <person name="Bajic V."/>
            <person name="Stingl U."/>
        </authorList>
    </citation>
    <scope>NUCLEOTIDE SEQUENCE [LARGE SCALE GENOMIC DNA]</scope>
    <source>
        <strain evidence="2">SCGC-AAA259E22</strain>
    </source>
</reference>
<keyword evidence="1" id="KW-0175">Coiled coil</keyword>
<evidence type="ECO:0000313" key="2">
    <source>
        <dbReference type="EMBL" id="KXA93900.1"/>
    </source>
</evidence>
<evidence type="ECO:0000313" key="3">
    <source>
        <dbReference type="Proteomes" id="UP000070657"/>
    </source>
</evidence>
<dbReference type="EMBL" id="LHXP01000003">
    <property type="protein sequence ID" value="KXA93900.1"/>
    <property type="molecule type" value="Genomic_DNA"/>
</dbReference>
<feature type="coiled-coil region" evidence="1">
    <location>
        <begin position="1"/>
        <end position="35"/>
    </location>
</feature>
<gene>
    <name evidence="2" type="ORF">AKJ66_00385</name>
</gene>
<keyword evidence="3" id="KW-1185">Reference proteome</keyword>